<dbReference type="EC" id="3.5.1.2" evidence="3 7"/>
<feature type="binding site" evidence="7">
    <location>
        <position position="259"/>
    </location>
    <ligand>
        <name>substrate</name>
    </ligand>
</feature>
<proteinExistence type="inferred from homology"/>
<name>A0A516GB49_9MICO</name>
<dbReference type="PANTHER" id="PTHR12544:SF29">
    <property type="entry name" value="GLUTAMINASE"/>
    <property type="match status" value="1"/>
</dbReference>
<feature type="binding site" evidence="7">
    <location>
        <position position="241"/>
    </location>
    <ligand>
        <name>substrate</name>
    </ligand>
</feature>
<gene>
    <name evidence="7 8" type="primary">glsA</name>
    <name evidence="8" type="ORF">FNH13_10610</name>
</gene>
<evidence type="ECO:0000256" key="3">
    <source>
        <dbReference type="ARBA" id="ARBA00012918"/>
    </source>
</evidence>
<evidence type="ECO:0000256" key="6">
    <source>
        <dbReference type="ARBA" id="ARBA00070405"/>
    </source>
</evidence>
<dbReference type="GO" id="GO:0006543">
    <property type="term" value="P:L-glutamine catabolic process"/>
    <property type="evidence" value="ECO:0007669"/>
    <property type="project" value="TreeGrafter"/>
</dbReference>
<dbReference type="InterPro" id="IPR015868">
    <property type="entry name" value="Glutaminase"/>
</dbReference>
<dbReference type="GO" id="GO:0006537">
    <property type="term" value="P:glutamate biosynthetic process"/>
    <property type="evidence" value="ECO:0007669"/>
    <property type="project" value="TreeGrafter"/>
</dbReference>
<dbReference type="GO" id="GO:0004359">
    <property type="term" value="F:glutaminase activity"/>
    <property type="evidence" value="ECO:0007669"/>
    <property type="project" value="UniProtKB-UniRule"/>
</dbReference>
<dbReference type="Pfam" id="PF04960">
    <property type="entry name" value="Glutaminase"/>
    <property type="match status" value="1"/>
</dbReference>
<evidence type="ECO:0000256" key="7">
    <source>
        <dbReference type="HAMAP-Rule" id="MF_00313"/>
    </source>
</evidence>
<dbReference type="Gene3D" id="3.40.710.10">
    <property type="entry name" value="DD-peptidase/beta-lactamase superfamily"/>
    <property type="match status" value="1"/>
</dbReference>
<dbReference type="KEGG" id="orz:FNH13_10610"/>
<dbReference type="AlphaFoldDB" id="A0A516GB49"/>
<evidence type="ECO:0000256" key="1">
    <source>
        <dbReference type="ARBA" id="ARBA00011076"/>
    </source>
</evidence>
<dbReference type="Proteomes" id="UP000315395">
    <property type="component" value="Chromosome"/>
</dbReference>
<keyword evidence="9" id="KW-1185">Reference proteome</keyword>
<feature type="binding site" evidence="7">
    <location>
        <position position="114"/>
    </location>
    <ligand>
        <name>substrate</name>
    </ligand>
</feature>
<feature type="binding site" evidence="7">
    <location>
        <position position="158"/>
    </location>
    <ligand>
        <name>substrate</name>
    </ligand>
</feature>
<evidence type="ECO:0000313" key="9">
    <source>
        <dbReference type="Proteomes" id="UP000315395"/>
    </source>
</evidence>
<keyword evidence="7" id="KW-0007">Acetylation</keyword>
<evidence type="ECO:0000313" key="8">
    <source>
        <dbReference type="EMBL" id="QDO88722.1"/>
    </source>
</evidence>
<dbReference type="FunFam" id="3.40.710.10:FF:000005">
    <property type="entry name" value="Glutaminase"/>
    <property type="match status" value="1"/>
</dbReference>
<organism evidence="8 9">
    <name type="scientific">Ornithinimicrobium ciconiae</name>
    <dbReference type="NCBI Taxonomy" id="2594265"/>
    <lineage>
        <taxon>Bacteria</taxon>
        <taxon>Bacillati</taxon>
        <taxon>Actinomycetota</taxon>
        <taxon>Actinomycetes</taxon>
        <taxon>Micrococcales</taxon>
        <taxon>Ornithinimicrobiaceae</taxon>
        <taxon>Ornithinimicrobium</taxon>
    </lineage>
</organism>
<dbReference type="OrthoDB" id="9788822at2"/>
<reference evidence="8 9" key="1">
    <citation type="submission" date="2019-07" db="EMBL/GenBank/DDBJ databases">
        <title>complete genome sequencing of Ornithinimicrobium sp. H23M54.</title>
        <authorList>
            <person name="Bae J.-W."/>
            <person name="Lee S.-Y."/>
        </authorList>
    </citation>
    <scope>NUCLEOTIDE SEQUENCE [LARGE SCALE GENOMIC DNA]</scope>
    <source>
        <strain evidence="8 9">H23M54</strain>
    </source>
</reference>
<keyword evidence="4 7" id="KW-0378">Hydrolase</keyword>
<accession>A0A516GB49</accession>
<feature type="binding site" evidence="7">
    <location>
        <position position="65"/>
    </location>
    <ligand>
        <name>substrate</name>
    </ligand>
</feature>
<comment type="subunit">
    <text evidence="2 7">Homotetramer.</text>
</comment>
<dbReference type="EMBL" id="CP041616">
    <property type="protein sequence ID" value="QDO88722.1"/>
    <property type="molecule type" value="Genomic_DNA"/>
</dbReference>
<dbReference type="NCBIfam" id="TIGR03814">
    <property type="entry name" value="Gln_ase"/>
    <property type="match status" value="1"/>
</dbReference>
<evidence type="ECO:0000256" key="5">
    <source>
        <dbReference type="ARBA" id="ARBA00049534"/>
    </source>
</evidence>
<feature type="binding site" evidence="7">
    <location>
        <position position="189"/>
    </location>
    <ligand>
        <name>substrate</name>
    </ligand>
</feature>
<dbReference type="SUPFAM" id="SSF56601">
    <property type="entry name" value="beta-lactamase/transpeptidase-like"/>
    <property type="match status" value="1"/>
</dbReference>
<sequence length="331" mass="35559">MIDQRLQDDLTVALEEARDIGWGEPADYLRDVQGRDNNALAAAVCTTEGEVVGVGDHDRLLALQSVSKAFTYAVALQECGLDRVLAYIGVEPSGEAFNELSQHADGRPFNPLINAGALMAQALVPGETLEEREALLLERYSALAGGRLEVGEEVLAAEQVRADRNFALAHMLASSGMLTYDPHEVVQGYLRQCSVEVTTTQLAVMGATFARGGRNPVTGERVFDERVVQQTLSVMLTCGMYDASGSWVTQIGIPAKSGVSGAMLGVVPGALGLASWSPRLDTHGNSIRGLDLFRRLSDRWDLHVLRHRDPIGHPAADFDDGSGESVESVTS</sequence>
<protein>
    <recommendedName>
        <fullName evidence="6 7">Glutaminase</fullName>
        <ecNumber evidence="3 7">3.5.1.2</ecNumber>
    </recommendedName>
</protein>
<comment type="catalytic activity">
    <reaction evidence="5 7">
        <text>L-glutamine + H2O = L-glutamate + NH4(+)</text>
        <dbReference type="Rhea" id="RHEA:15889"/>
        <dbReference type="ChEBI" id="CHEBI:15377"/>
        <dbReference type="ChEBI" id="CHEBI:28938"/>
        <dbReference type="ChEBI" id="CHEBI:29985"/>
        <dbReference type="ChEBI" id="CHEBI:58359"/>
        <dbReference type="EC" id="3.5.1.2"/>
    </reaction>
</comment>
<evidence type="ECO:0000256" key="4">
    <source>
        <dbReference type="ARBA" id="ARBA00022801"/>
    </source>
</evidence>
<dbReference type="RefSeq" id="WP_143783399.1">
    <property type="nucleotide sequence ID" value="NZ_CP041616.1"/>
</dbReference>
<dbReference type="HAMAP" id="MF_00313">
    <property type="entry name" value="Glutaminase"/>
    <property type="match status" value="1"/>
</dbReference>
<comment type="similarity">
    <text evidence="1 7">Belongs to the glutaminase family.</text>
</comment>
<evidence type="ECO:0000256" key="2">
    <source>
        <dbReference type="ARBA" id="ARBA00011881"/>
    </source>
</evidence>
<dbReference type="PANTHER" id="PTHR12544">
    <property type="entry name" value="GLUTAMINASE"/>
    <property type="match status" value="1"/>
</dbReference>
<dbReference type="InterPro" id="IPR012338">
    <property type="entry name" value="Beta-lactam/transpept-like"/>
</dbReference>
<feature type="binding site" evidence="7">
    <location>
        <position position="165"/>
    </location>
    <ligand>
        <name>substrate</name>
    </ligand>
</feature>